<proteinExistence type="predicted"/>
<feature type="region of interest" description="Disordered" evidence="1">
    <location>
        <begin position="376"/>
        <end position="397"/>
    </location>
</feature>
<evidence type="ECO:0008006" key="6">
    <source>
        <dbReference type="Google" id="ProtNLM"/>
    </source>
</evidence>
<gene>
    <name evidence="4" type="ORF">CAEBREN_03150</name>
</gene>
<evidence type="ECO:0000259" key="2">
    <source>
        <dbReference type="Pfam" id="PF00646"/>
    </source>
</evidence>
<dbReference type="AlphaFoldDB" id="G0N1I0"/>
<dbReference type="PANTHER" id="PTHR23015:SF4">
    <property type="entry name" value="DUF38 DOMAIN-CONTAINING PROTEIN-RELATED"/>
    <property type="match status" value="1"/>
</dbReference>
<evidence type="ECO:0000259" key="3">
    <source>
        <dbReference type="Pfam" id="PF01827"/>
    </source>
</evidence>
<sequence>MRLQVSLLDMPELPMSIIMDYCDFPAILNLLKTCHSFRDYIKTHKPLPQITQIGFSNQRNQYICNVSRTEHVFVMIVFDIWHDYCLHPMGGMFKMYYYKMANGCEVVWERSVDLDTKEERKIFLENEDFIEAFSRDLKIILEIQKFPIKDFTFWGGPGLSGGFHKAMQSNIFQAHRISFRNSHQHEIMEYLQHFCPKTLEAIYINCHDDVINGVKKPWMTISEVTKSEQWKGAMRVGMTIPGPYLAPIEDFGHLEKGYVNYRRIGLEHVKVMKEAFLSSNSLTKSFCLMFYECPDQEEIKRFLDPTLQKDRYLYRRPHHPCQIVSIQFMDTNGGYKQFEFSVMDIKNITEPERRSLPPIEVDANRILRGLMEELEDDSGKLEEKKIETPPSTTENPSCLSSVNRFFSRLFYGKQ</sequence>
<dbReference type="Pfam" id="PF01827">
    <property type="entry name" value="FTH"/>
    <property type="match status" value="1"/>
</dbReference>
<evidence type="ECO:0000313" key="5">
    <source>
        <dbReference type="Proteomes" id="UP000008068"/>
    </source>
</evidence>
<evidence type="ECO:0000313" key="4">
    <source>
        <dbReference type="EMBL" id="EGT50141.1"/>
    </source>
</evidence>
<dbReference type="Proteomes" id="UP000008068">
    <property type="component" value="Unassembled WGS sequence"/>
</dbReference>
<keyword evidence="5" id="KW-1185">Reference proteome</keyword>
<dbReference type="Pfam" id="PF00646">
    <property type="entry name" value="F-box"/>
    <property type="match status" value="1"/>
</dbReference>
<reference evidence="5" key="1">
    <citation type="submission" date="2011-07" db="EMBL/GenBank/DDBJ databases">
        <authorList>
            <consortium name="Caenorhabditis brenneri Sequencing and Analysis Consortium"/>
            <person name="Wilson R.K."/>
        </authorList>
    </citation>
    <scope>NUCLEOTIDE SEQUENCE [LARGE SCALE GENOMIC DNA]</scope>
    <source>
        <strain evidence="5">PB2801</strain>
    </source>
</reference>
<dbReference type="InParanoid" id="G0N1I0"/>
<protein>
    <recommendedName>
        <fullName evidence="6">F-box domain-containing protein</fullName>
    </recommendedName>
</protein>
<evidence type="ECO:0000256" key="1">
    <source>
        <dbReference type="SAM" id="MobiDB-lite"/>
    </source>
</evidence>
<dbReference type="InterPro" id="IPR040161">
    <property type="entry name" value="FB224"/>
</dbReference>
<dbReference type="InterPro" id="IPR002900">
    <property type="entry name" value="DUF38/FTH_CAE_spp"/>
</dbReference>
<organism evidence="5">
    <name type="scientific">Caenorhabditis brenneri</name>
    <name type="common">Nematode worm</name>
    <dbReference type="NCBI Taxonomy" id="135651"/>
    <lineage>
        <taxon>Eukaryota</taxon>
        <taxon>Metazoa</taxon>
        <taxon>Ecdysozoa</taxon>
        <taxon>Nematoda</taxon>
        <taxon>Chromadorea</taxon>
        <taxon>Rhabditida</taxon>
        <taxon>Rhabditina</taxon>
        <taxon>Rhabditomorpha</taxon>
        <taxon>Rhabditoidea</taxon>
        <taxon>Rhabditidae</taxon>
        <taxon>Peloderinae</taxon>
        <taxon>Caenorhabditis</taxon>
    </lineage>
</organism>
<dbReference type="EMBL" id="GL379827">
    <property type="protein sequence ID" value="EGT50141.1"/>
    <property type="molecule type" value="Genomic_DNA"/>
</dbReference>
<feature type="domain" description="DUF38" evidence="3">
    <location>
        <begin position="164"/>
        <end position="305"/>
    </location>
</feature>
<dbReference type="InterPro" id="IPR001810">
    <property type="entry name" value="F-box_dom"/>
</dbReference>
<feature type="compositionally biased region" description="Basic and acidic residues" evidence="1">
    <location>
        <begin position="377"/>
        <end position="387"/>
    </location>
</feature>
<accession>G0N1I0</accession>
<dbReference type="PANTHER" id="PTHR23015">
    <property type="entry name" value="UNCHARACTERIZED C.ELEGANS PROTEIN"/>
    <property type="match status" value="1"/>
</dbReference>
<dbReference type="GO" id="GO:0045087">
    <property type="term" value="P:innate immune response"/>
    <property type="evidence" value="ECO:0007669"/>
    <property type="project" value="TreeGrafter"/>
</dbReference>
<feature type="domain" description="F-box" evidence="2">
    <location>
        <begin position="7"/>
        <end position="46"/>
    </location>
</feature>
<name>G0N1I0_CAEBE</name>
<dbReference type="HOGENOM" id="CLU_664362_0_0_1"/>